<dbReference type="AlphaFoldDB" id="A0A9Q0B9Q7"/>
<accession>A0A9Q0B9Q7</accession>
<feature type="region of interest" description="Disordered" evidence="1">
    <location>
        <begin position="1"/>
        <end position="46"/>
    </location>
</feature>
<name>A0A9Q0B9Q7_9PEZI</name>
<evidence type="ECO:0000256" key="1">
    <source>
        <dbReference type="SAM" id="MobiDB-lite"/>
    </source>
</evidence>
<reference evidence="2" key="1">
    <citation type="submission" date="2019-01" db="EMBL/GenBank/DDBJ databases">
        <title>Colletotrichum abscissum LGMF1257.</title>
        <authorList>
            <person name="Baroncelli R."/>
        </authorList>
    </citation>
    <scope>NUCLEOTIDE SEQUENCE</scope>
    <source>
        <strain evidence="2">Ca142</strain>
    </source>
</reference>
<sequence>MSDGSKPHGQGRVQKSGFRQWTETSKRPKRSGFKPSSSPGKYWQGQGRKARRIAMVISRVLGGSSVDCSSTCTLFTEFIPRGHLFALQRICGGRQRRGCLTTQMCEKLSIFEPLCAAKEVMHSNNGPSSTTLGGVALCMVKPQARDGMFVYAEAALGLRHYLLLLLLTQTDALAFGTNWLRHAELPKISILRYLR</sequence>
<evidence type="ECO:0000313" key="2">
    <source>
        <dbReference type="EMBL" id="KAI3558723.1"/>
    </source>
</evidence>
<gene>
    <name evidence="2" type="ORF">CABS02_00763</name>
</gene>
<dbReference type="EMBL" id="SDAQ01000002">
    <property type="protein sequence ID" value="KAI3558723.1"/>
    <property type="molecule type" value="Genomic_DNA"/>
</dbReference>
<proteinExistence type="predicted"/>
<evidence type="ECO:0000313" key="3">
    <source>
        <dbReference type="Proteomes" id="UP001056436"/>
    </source>
</evidence>
<protein>
    <submittedName>
        <fullName evidence="2">Uncharacterized protein</fullName>
    </submittedName>
</protein>
<dbReference type="Proteomes" id="UP001056436">
    <property type="component" value="Unassembled WGS sequence"/>
</dbReference>
<comment type="caution">
    <text evidence="2">The sequence shown here is derived from an EMBL/GenBank/DDBJ whole genome shotgun (WGS) entry which is preliminary data.</text>
</comment>
<keyword evidence="3" id="KW-1185">Reference proteome</keyword>
<organism evidence="2 3">
    <name type="scientific">Colletotrichum abscissum</name>
    <dbReference type="NCBI Taxonomy" id="1671311"/>
    <lineage>
        <taxon>Eukaryota</taxon>
        <taxon>Fungi</taxon>
        <taxon>Dikarya</taxon>
        <taxon>Ascomycota</taxon>
        <taxon>Pezizomycotina</taxon>
        <taxon>Sordariomycetes</taxon>
        <taxon>Hypocreomycetidae</taxon>
        <taxon>Glomerellales</taxon>
        <taxon>Glomerellaceae</taxon>
        <taxon>Colletotrichum</taxon>
        <taxon>Colletotrichum acutatum species complex</taxon>
    </lineage>
</organism>